<dbReference type="Pfam" id="PF12833">
    <property type="entry name" value="HTH_18"/>
    <property type="match status" value="1"/>
</dbReference>
<dbReference type="InterPro" id="IPR018060">
    <property type="entry name" value="HTH_AraC"/>
</dbReference>
<proteinExistence type="predicted"/>
<dbReference type="InterPro" id="IPR046532">
    <property type="entry name" value="DUF6597"/>
</dbReference>
<dbReference type="EMBL" id="JBHUOX010000031">
    <property type="protein sequence ID" value="MFD3003502.1"/>
    <property type="molecule type" value="Genomic_DNA"/>
</dbReference>
<dbReference type="PANTHER" id="PTHR46796:SF13">
    <property type="entry name" value="HTH-TYPE TRANSCRIPTIONAL ACTIVATOR RHAS"/>
    <property type="match status" value="1"/>
</dbReference>
<dbReference type="RefSeq" id="WP_377491023.1">
    <property type="nucleotide sequence ID" value="NZ_JBHUOX010000031.1"/>
</dbReference>
<keyword evidence="1" id="KW-0805">Transcription regulation</keyword>
<sequence>MRLHQPQQQLLRPYIKQIHQFTVNPDGLSSMTAIPTGNVFLSLFWGSGAYTTLRPNSTELTASGGVYVSGQQFEIARHWVKEGEVNVIGLELTPNAIHQFFGVPQQETTGQVLPLEDICCNTATMLYRQVVNETNPVRQIHLVEEFLCRRMIAKKWQDNSSIAEAINLINLSRGSILVKDLAASLRISTRSLERRFLEAVGISPKAYSKIMQFNFAFRQLTLSKKHILDVITEAGYYDQPHFINHFRKVFGVSPGQFFDEYEKFLYSFKKDNDNITLDSMSGTLQAAGKLYVF</sequence>
<feature type="domain" description="HTH araC/xylS-type" evidence="4">
    <location>
        <begin position="170"/>
        <end position="260"/>
    </location>
</feature>
<keyword evidence="3" id="KW-0804">Transcription</keyword>
<organism evidence="5 6">
    <name type="scientific">Pontibacter toksunensis</name>
    <dbReference type="NCBI Taxonomy" id="1332631"/>
    <lineage>
        <taxon>Bacteria</taxon>
        <taxon>Pseudomonadati</taxon>
        <taxon>Bacteroidota</taxon>
        <taxon>Cytophagia</taxon>
        <taxon>Cytophagales</taxon>
        <taxon>Hymenobacteraceae</taxon>
        <taxon>Pontibacter</taxon>
    </lineage>
</organism>
<evidence type="ECO:0000313" key="6">
    <source>
        <dbReference type="Proteomes" id="UP001597641"/>
    </source>
</evidence>
<evidence type="ECO:0000259" key="4">
    <source>
        <dbReference type="PROSITE" id="PS01124"/>
    </source>
</evidence>
<dbReference type="PANTHER" id="PTHR46796">
    <property type="entry name" value="HTH-TYPE TRANSCRIPTIONAL ACTIVATOR RHAS-RELATED"/>
    <property type="match status" value="1"/>
</dbReference>
<gene>
    <name evidence="5" type="ORF">ACFS7Z_24300</name>
</gene>
<comment type="caution">
    <text evidence="5">The sequence shown here is derived from an EMBL/GenBank/DDBJ whole genome shotgun (WGS) entry which is preliminary data.</text>
</comment>
<dbReference type="Proteomes" id="UP001597641">
    <property type="component" value="Unassembled WGS sequence"/>
</dbReference>
<reference evidence="6" key="1">
    <citation type="journal article" date="2019" name="Int. J. Syst. Evol. Microbiol.">
        <title>The Global Catalogue of Microorganisms (GCM) 10K type strain sequencing project: providing services to taxonomists for standard genome sequencing and annotation.</title>
        <authorList>
            <consortium name="The Broad Institute Genomics Platform"/>
            <consortium name="The Broad Institute Genome Sequencing Center for Infectious Disease"/>
            <person name="Wu L."/>
            <person name="Ma J."/>
        </authorList>
    </citation>
    <scope>NUCLEOTIDE SEQUENCE [LARGE SCALE GENOMIC DNA]</scope>
    <source>
        <strain evidence="6">KCTC 23984</strain>
    </source>
</reference>
<dbReference type="SMART" id="SM00342">
    <property type="entry name" value="HTH_ARAC"/>
    <property type="match status" value="1"/>
</dbReference>
<dbReference type="InterPro" id="IPR050204">
    <property type="entry name" value="AraC_XylS_family_regulators"/>
</dbReference>
<keyword evidence="2" id="KW-0238">DNA-binding</keyword>
<accession>A0ABW6C3B1</accession>
<evidence type="ECO:0000256" key="2">
    <source>
        <dbReference type="ARBA" id="ARBA00023125"/>
    </source>
</evidence>
<dbReference type="InterPro" id="IPR009057">
    <property type="entry name" value="Homeodomain-like_sf"/>
</dbReference>
<evidence type="ECO:0000256" key="3">
    <source>
        <dbReference type="ARBA" id="ARBA00023163"/>
    </source>
</evidence>
<dbReference type="PROSITE" id="PS01124">
    <property type="entry name" value="HTH_ARAC_FAMILY_2"/>
    <property type="match status" value="1"/>
</dbReference>
<name>A0ABW6C3B1_9BACT</name>
<keyword evidence="6" id="KW-1185">Reference proteome</keyword>
<dbReference type="Gene3D" id="1.10.10.60">
    <property type="entry name" value="Homeodomain-like"/>
    <property type="match status" value="1"/>
</dbReference>
<protein>
    <submittedName>
        <fullName evidence="5">Helix-turn-helix domain-containing protein</fullName>
    </submittedName>
</protein>
<dbReference type="SUPFAM" id="SSF46689">
    <property type="entry name" value="Homeodomain-like"/>
    <property type="match status" value="1"/>
</dbReference>
<dbReference type="Pfam" id="PF20240">
    <property type="entry name" value="DUF6597"/>
    <property type="match status" value="1"/>
</dbReference>
<evidence type="ECO:0000256" key="1">
    <source>
        <dbReference type="ARBA" id="ARBA00023015"/>
    </source>
</evidence>
<evidence type="ECO:0000313" key="5">
    <source>
        <dbReference type="EMBL" id="MFD3003502.1"/>
    </source>
</evidence>